<dbReference type="InterPro" id="IPR001525">
    <property type="entry name" value="C5_MeTfrase"/>
</dbReference>
<dbReference type="SUPFAM" id="SSF46955">
    <property type="entry name" value="Putative DNA-binding domain"/>
    <property type="match status" value="1"/>
</dbReference>
<comment type="caution">
    <text evidence="10">The sequence shown here is derived from an EMBL/GenBank/DDBJ whole genome shotgun (WGS) entry which is preliminary data.</text>
</comment>
<organism evidence="10 11">
    <name type="scientific">Mesohalobacter halotolerans</name>
    <dbReference type="NCBI Taxonomy" id="1883405"/>
    <lineage>
        <taxon>Bacteria</taxon>
        <taxon>Pseudomonadati</taxon>
        <taxon>Bacteroidota</taxon>
        <taxon>Flavobacteriia</taxon>
        <taxon>Flavobacteriales</taxon>
        <taxon>Flavobacteriaceae</taxon>
        <taxon>Mesohalobacter</taxon>
    </lineage>
</organism>
<dbReference type="CDD" id="cd00315">
    <property type="entry name" value="Cyt_C5_DNA_methylase"/>
    <property type="match status" value="1"/>
</dbReference>
<dbReference type="Pfam" id="PF12728">
    <property type="entry name" value="HTH_17"/>
    <property type="match status" value="1"/>
</dbReference>
<dbReference type="Proteomes" id="UP000306552">
    <property type="component" value="Unassembled WGS sequence"/>
</dbReference>
<evidence type="ECO:0000256" key="4">
    <source>
        <dbReference type="ARBA" id="ARBA00022691"/>
    </source>
</evidence>
<name>A0A4U5TSR0_9FLAO</name>
<accession>A0A4U5TSR0</accession>
<evidence type="ECO:0000256" key="2">
    <source>
        <dbReference type="ARBA" id="ARBA00022603"/>
    </source>
</evidence>
<dbReference type="GO" id="GO:0003886">
    <property type="term" value="F:DNA (cytosine-5-)-methyltransferase activity"/>
    <property type="evidence" value="ECO:0007669"/>
    <property type="project" value="UniProtKB-EC"/>
</dbReference>
<keyword evidence="5" id="KW-0680">Restriction system</keyword>
<protein>
    <recommendedName>
        <fullName evidence="1">DNA (cytosine-5-)-methyltransferase</fullName>
        <ecNumber evidence="1">2.1.1.37</ecNumber>
    </recommendedName>
</protein>
<evidence type="ECO:0000256" key="3">
    <source>
        <dbReference type="ARBA" id="ARBA00022679"/>
    </source>
</evidence>
<dbReference type="PANTHER" id="PTHR10629">
    <property type="entry name" value="CYTOSINE-SPECIFIC METHYLTRANSFERASE"/>
    <property type="match status" value="1"/>
</dbReference>
<dbReference type="GO" id="GO:0032259">
    <property type="term" value="P:methylation"/>
    <property type="evidence" value="ECO:0007669"/>
    <property type="project" value="UniProtKB-KW"/>
</dbReference>
<dbReference type="Pfam" id="PF00145">
    <property type="entry name" value="DNA_methylase"/>
    <property type="match status" value="1"/>
</dbReference>
<keyword evidence="4 7" id="KW-0949">S-adenosyl-L-methionine</keyword>
<sequence>MDITTKMLRIEDVAKKLNVSQKSVRRYIHAGKIKSNKIGGVHRVEESELQYFLNLSIYENGREVKYEPVIPKSTKNDIVNWIDISDEWENVKSNNFTSADLFCGAGGMAKGFEMAGFNQVAGLDWFKEAGMTYRQNFQHPLIEGDITSSEIKKKFIDTVKKQLKRKDLTVLSGGFPCQGFSMSGSRIVEDPRNSLYKDMLDIIKDLQPQFIVAENVKGLRSMLKGKVEDKIKKDIRALGYEVNVTVLNSADYYVPQKRERIIFIANRTGNKNFHPSPLIEEGSYVTTKEAIEDLIKVKDNKEINHVRTKHKDEMKKRLAAVPEGKSLYDNYSDSWKKCPWNEASCTIKENHGGVNIHPIEPRVITVREMARLQSFPDEFIFKGSKAKQMVQIGNAVPPLMAKAIALGIKKAIEKK</sequence>
<dbReference type="GO" id="GO:0044027">
    <property type="term" value="P:negative regulation of gene expression via chromosomal CpG island methylation"/>
    <property type="evidence" value="ECO:0007669"/>
    <property type="project" value="TreeGrafter"/>
</dbReference>
<keyword evidence="11" id="KW-1185">Reference proteome</keyword>
<evidence type="ECO:0000313" key="11">
    <source>
        <dbReference type="Proteomes" id="UP000306552"/>
    </source>
</evidence>
<dbReference type="EMBL" id="SWMU01000001">
    <property type="protein sequence ID" value="TKS57196.1"/>
    <property type="molecule type" value="Genomic_DNA"/>
</dbReference>
<evidence type="ECO:0000256" key="6">
    <source>
        <dbReference type="ARBA" id="ARBA00047422"/>
    </source>
</evidence>
<dbReference type="Gene3D" id="3.90.120.10">
    <property type="entry name" value="DNA Methylase, subunit A, domain 2"/>
    <property type="match status" value="1"/>
</dbReference>
<dbReference type="AlphaFoldDB" id="A0A4U5TSR0"/>
<evidence type="ECO:0000256" key="5">
    <source>
        <dbReference type="ARBA" id="ARBA00022747"/>
    </source>
</evidence>
<evidence type="ECO:0000256" key="8">
    <source>
        <dbReference type="RuleBase" id="RU000416"/>
    </source>
</evidence>
<feature type="active site" evidence="7">
    <location>
        <position position="177"/>
    </location>
</feature>
<dbReference type="EC" id="2.1.1.37" evidence="1"/>
<keyword evidence="2 7" id="KW-0489">Methyltransferase</keyword>
<dbReference type="SUPFAM" id="SSF53335">
    <property type="entry name" value="S-adenosyl-L-methionine-dependent methyltransferases"/>
    <property type="match status" value="1"/>
</dbReference>
<reference evidence="10 11" key="1">
    <citation type="submission" date="2019-04" db="EMBL/GenBank/DDBJ databases">
        <title>Psychroflexus halotolerans sp. nov., isolated from a marine solar saltern.</title>
        <authorList>
            <person name="Feng X."/>
        </authorList>
    </citation>
    <scope>NUCLEOTIDE SEQUENCE [LARGE SCALE GENOMIC DNA]</scope>
    <source>
        <strain evidence="10 11">WDS2C27</strain>
    </source>
</reference>
<dbReference type="PANTHER" id="PTHR10629:SF52">
    <property type="entry name" value="DNA (CYTOSINE-5)-METHYLTRANSFERASE 1"/>
    <property type="match status" value="1"/>
</dbReference>
<dbReference type="PRINTS" id="PR00105">
    <property type="entry name" value="C5METTRFRASE"/>
</dbReference>
<evidence type="ECO:0000256" key="7">
    <source>
        <dbReference type="PROSITE-ProRule" id="PRU01016"/>
    </source>
</evidence>
<dbReference type="NCBIfam" id="TIGR00675">
    <property type="entry name" value="dcm"/>
    <property type="match status" value="1"/>
</dbReference>
<dbReference type="InterPro" id="IPR009061">
    <property type="entry name" value="DNA-bd_dom_put_sf"/>
</dbReference>
<dbReference type="GO" id="GO:0003677">
    <property type="term" value="F:DNA binding"/>
    <property type="evidence" value="ECO:0007669"/>
    <property type="project" value="TreeGrafter"/>
</dbReference>
<feature type="domain" description="Helix-turn-helix" evidence="9">
    <location>
        <begin position="7"/>
        <end position="53"/>
    </location>
</feature>
<proteinExistence type="inferred from homology"/>
<gene>
    <name evidence="10" type="ORF">FCN74_01905</name>
</gene>
<comment type="similarity">
    <text evidence="7 8">Belongs to the class I-like SAM-binding methyltransferase superfamily. C5-methyltransferase family.</text>
</comment>
<comment type="catalytic activity">
    <reaction evidence="6">
        <text>a 2'-deoxycytidine in DNA + S-adenosyl-L-methionine = a 5-methyl-2'-deoxycytidine in DNA + S-adenosyl-L-homocysteine + H(+)</text>
        <dbReference type="Rhea" id="RHEA:13681"/>
        <dbReference type="Rhea" id="RHEA-COMP:11369"/>
        <dbReference type="Rhea" id="RHEA-COMP:11370"/>
        <dbReference type="ChEBI" id="CHEBI:15378"/>
        <dbReference type="ChEBI" id="CHEBI:57856"/>
        <dbReference type="ChEBI" id="CHEBI:59789"/>
        <dbReference type="ChEBI" id="CHEBI:85452"/>
        <dbReference type="ChEBI" id="CHEBI:85454"/>
        <dbReference type="EC" id="2.1.1.37"/>
    </reaction>
</comment>
<dbReference type="RefSeq" id="WP_138930899.1">
    <property type="nucleotide sequence ID" value="NZ_SWMU01000001.1"/>
</dbReference>
<dbReference type="PROSITE" id="PS51679">
    <property type="entry name" value="SAM_MT_C5"/>
    <property type="match status" value="1"/>
</dbReference>
<evidence type="ECO:0000259" key="9">
    <source>
        <dbReference type="Pfam" id="PF12728"/>
    </source>
</evidence>
<evidence type="ECO:0000313" key="10">
    <source>
        <dbReference type="EMBL" id="TKS57196.1"/>
    </source>
</evidence>
<dbReference type="InterPro" id="IPR029063">
    <property type="entry name" value="SAM-dependent_MTases_sf"/>
</dbReference>
<dbReference type="GO" id="GO:0009307">
    <property type="term" value="P:DNA restriction-modification system"/>
    <property type="evidence" value="ECO:0007669"/>
    <property type="project" value="UniProtKB-KW"/>
</dbReference>
<dbReference type="Gene3D" id="3.40.50.150">
    <property type="entry name" value="Vaccinia Virus protein VP39"/>
    <property type="match status" value="1"/>
</dbReference>
<dbReference type="InterPro" id="IPR050390">
    <property type="entry name" value="C5-Methyltransferase"/>
</dbReference>
<dbReference type="InterPro" id="IPR041657">
    <property type="entry name" value="HTH_17"/>
</dbReference>
<dbReference type="OrthoDB" id="32195at2"/>
<keyword evidence="3 7" id="KW-0808">Transferase</keyword>
<evidence type="ECO:0000256" key="1">
    <source>
        <dbReference type="ARBA" id="ARBA00011975"/>
    </source>
</evidence>